<protein>
    <submittedName>
        <fullName evidence="8">Transcription initiation factor tfiid 55 kd subunit</fullName>
    </submittedName>
</protein>
<dbReference type="OrthoDB" id="153872at2759"/>
<dbReference type="EMBL" id="DS995707">
    <property type="protein sequence ID" value="EEQ34608.1"/>
    <property type="molecule type" value="Genomic_DNA"/>
</dbReference>
<dbReference type="GO" id="GO:0005669">
    <property type="term" value="C:transcription factor TFIID complex"/>
    <property type="evidence" value="ECO:0007669"/>
    <property type="project" value="InterPro"/>
</dbReference>
<dbReference type="AlphaFoldDB" id="C5FYL0"/>
<dbReference type="HOGENOM" id="CLU_016434_1_1_1"/>
<dbReference type="Pfam" id="PF04658">
    <property type="entry name" value="TAFII55_N"/>
    <property type="match status" value="1"/>
</dbReference>
<feature type="compositionally biased region" description="Basic and acidic residues" evidence="6">
    <location>
        <begin position="396"/>
        <end position="405"/>
    </location>
</feature>
<comment type="similarity">
    <text evidence="2">Belongs to the TAF7 family.</text>
</comment>
<evidence type="ECO:0000256" key="6">
    <source>
        <dbReference type="SAM" id="MobiDB-lite"/>
    </source>
</evidence>
<reference evidence="9" key="1">
    <citation type="journal article" date="2012" name="MBio">
        <title>Comparative genome analysis of Trichophyton rubrum and related dermatophytes reveals candidate genes involved in infection.</title>
        <authorList>
            <person name="Martinez D.A."/>
            <person name="Oliver B.G."/>
            <person name="Graeser Y."/>
            <person name="Goldberg J.M."/>
            <person name="Li W."/>
            <person name="Martinez-Rossi N.M."/>
            <person name="Monod M."/>
            <person name="Shelest E."/>
            <person name="Barton R.C."/>
            <person name="Birch E."/>
            <person name="Brakhage A.A."/>
            <person name="Chen Z."/>
            <person name="Gurr S.J."/>
            <person name="Heiman D."/>
            <person name="Heitman J."/>
            <person name="Kosti I."/>
            <person name="Rossi A."/>
            <person name="Saif S."/>
            <person name="Samalova M."/>
            <person name="Saunders C.W."/>
            <person name="Shea T."/>
            <person name="Summerbell R.C."/>
            <person name="Xu J."/>
            <person name="Young S."/>
            <person name="Zeng Q."/>
            <person name="Birren B.W."/>
            <person name="Cuomo C.A."/>
            <person name="White T.C."/>
        </authorList>
    </citation>
    <scope>NUCLEOTIDE SEQUENCE [LARGE SCALE GENOMIC DNA]</scope>
    <source>
        <strain evidence="9">ATCC MYA-4605 / CBS 113480</strain>
    </source>
</reference>
<dbReference type="VEuPathDB" id="FungiDB:MCYG_07427"/>
<evidence type="ECO:0000256" key="5">
    <source>
        <dbReference type="ARBA" id="ARBA00023242"/>
    </source>
</evidence>
<keyword evidence="4" id="KW-0804">Transcription</keyword>
<dbReference type="GO" id="GO:0016251">
    <property type="term" value="F:RNA polymerase II general transcription initiation factor activity"/>
    <property type="evidence" value="ECO:0007669"/>
    <property type="project" value="TreeGrafter"/>
</dbReference>
<dbReference type="GO" id="GO:0003743">
    <property type="term" value="F:translation initiation factor activity"/>
    <property type="evidence" value="ECO:0007669"/>
    <property type="project" value="UniProtKB-KW"/>
</dbReference>
<evidence type="ECO:0000256" key="3">
    <source>
        <dbReference type="ARBA" id="ARBA00023015"/>
    </source>
</evidence>
<feature type="region of interest" description="Disordered" evidence="6">
    <location>
        <begin position="379"/>
        <end position="453"/>
    </location>
</feature>
<feature type="compositionally biased region" description="Polar residues" evidence="6">
    <location>
        <begin position="414"/>
        <end position="423"/>
    </location>
</feature>
<feature type="compositionally biased region" description="Low complexity" evidence="6">
    <location>
        <begin position="47"/>
        <end position="56"/>
    </location>
</feature>
<accession>C5FYL0</accession>
<keyword evidence="8" id="KW-0396">Initiation factor</keyword>
<dbReference type="PANTHER" id="PTHR12228">
    <property type="entry name" value="TRANSCRIPTION INITIATION FACTOR TFIID 55 KD SUBUNIT-RELATED"/>
    <property type="match status" value="1"/>
</dbReference>
<feature type="domain" description="TAFII55 protein conserved region" evidence="7">
    <location>
        <begin position="150"/>
        <end position="311"/>
    </location>
</feature>
<comment type="subcellular location">
    <subcellularLocation>
        <location evidence="1">Nucleus</location>
    </subcellularLocation>
</comment>
<evidence type="ECO:0000256" key="2">
    <source>
        <dbReference type="ARBA" id="ARBA00009368"/>
    </source>
</evidence>
<proteinExistence type="inferred from homology"/>
<evidence type="ECO:0000313" key="8">
    <source>
        <dbReference type="EMBL" id="EEQ34608.1"/>
    </source>
</evidence>
<dbReference type="STRING" id="554155.C5FYL0"/>
<evidence type="ECO:0000256" key="4">
    <source>
        <dbReference type="ARBA" id="ARBA00023163"/>
    </source>
</evidence>
<evidence type="ECO:0000313" key="9">
    <source>
        <dbReference type="Proteomes" id="UP000002035"/>
    </source>
</evidence>
<dbReference type="SMART" id="SM01370">
    <property type="entry name" value="TAFII55_N"/>
    <property type="match status" value="1"/>
</dbReference>
<evidence type="ECO:0000259" key="7">
    <source>
        <dbReference type="SMART" id="SM01370"/>
    </source>
</evidence>
<dbReference type="GO" id="GO:0051123">
    <property type="term" value="P:RNA polymerase II preinitiation complex assembly"/>
    <property type="evidence" value="ECO:0007669"/>
    <property type="project" value="TreeGrafter"/>
</dbReference>
<gene>
    <name evidence="8" type="ORF">MCYG_07427</name>
</gene>
<dbReference type="Proteomes" id="UP000002035">
    <property type="component" value="Unassembled WGS sequence"/>
</dbReference>
<feature type="region of interest" description="Disordered" evidence="6">
    <location>
        <begin position="1"/>
        <end position="143"/>
    </location>
</feature>
<feature type="compositionally biased region" description="Acidic residues" evidence="6">
    <location>
        <begin position="332"/>
        <end position="341"/>
    </location>
</feature>
<keyword evidence="3" id="KW-0805">Transcription regulation</keyword>
<keyword evidence="5" id="KW-0539">Nucleus</keyword>
<keyword evidence="9" id="KW-1185">Reference proteome</keyword>
<feature type="region of interest" description="Disordered" evidence="6">
    <location>
        <begin position="322"/>
        <end position="341"/>
    </location>
</feature>
<organism evidence="8 9">
    <name type="scientific">Arthroderma otae (strain ATCC MYA-4605 / CBS 113480)</name>
    <name type="common">Microsporum canis</name>
    <dbReference type="NCBI Taxonomy" id="554155"/>
    <lineage>
        <taxon>Eukaryota</taxon>
        <taxon>Fungi</taxon>
        <taxon>Dikarya</taxon>
        <taxon>Ascomycota</taxon>
        <taxon>Pezizomycotina</taxon>
        <taxon>Eurotiomycetes</taxon>
        <taxon>Eurotiomycetidae</taxon>
        <taxon>Onygenales</taxon>
        <taxon>Arthrodermataceae</taxon>
        <taxon>Microsporum</taxon>
    </lineage>
</organism>
<evidence type="ECO:0000256" key="1">
    <source>
        <dbReference type="ARBA" id="ARBA00004123"/>
    </source>
</evidence>
<feature type="compositionally biased region" description="Low complexity" evidence="6">
    <location>
        <begin position="13"/>
        <end position="24"/>
    </location>
</feature>
<dbReference type="eggNOG" id="KOG4011">
    <property type="taxonomic scope" value="Eukaryota"/>
</dbReference>
<dbReference type="InterPro" id="IPR006751">
    <property type="entry name" value="TAFII55_prot_cons_reg"/>
</dbReference>
<dbReference type="OMA" id="KWEKMQN"/>
<dbReference type="RefSeq" id="XP_002843644.1">
    <property type="nucleotide sequence ID" value="XM_002843598.1"/>
</dbReference>
<dbReference type="PANTHER" id="PTHR12228:SF0">
    <property type="entry name" value="TATA-BOX BINDING PROTEIN ASSOCIATED FACTOR 7"/>
    <property type="match status" value="1"/>
</dbReference>
<dbReference type="GeneID" id="9225730"/>
<keyword evidence="8" id="KW-0648">Protein biosynthesis</keyword>
<dbReference type="CDD" id="cd08047">
    <property type="entry name" value="TAF7"/>
    <property type="match status" value="1"/>
</dbReference>
<dbReference type="InterPro" id="IPR037817">
    <property type="entry name" value="TAF7"/>
</dbReference>
<sequence>MAGRPVLKLTFGKKPAQPAQTPQKSPTPPPPSATSASAPKIKLKLGPKQPSQQPESKPTPKPKKSAKAPKEAPASSSSKKRSRDATADNNGTAPGAAVKAEGTPVKRFKLTTKPKQPTSLRIRNKGAPPIRPRGAGYDSEASDTEIDPALEEEFILRMEPGEDCDYLRKAVEEKRFGPRSQGGADVSFKSLTRDGRRATVTIRGNIYAATLVDLPAIIEGLKSWDKRGWYKAADICQMLLVLGKIKTEEEAHNYPLPKDVDPTTFQYAHGLTPPLRWVRKRRFRKRISNRTIEAVELEVARLLKEDMAAIKPPDFEIMDQSQYAREHQGEQDGFDEYDDEQDAEGEFFDEQQHYEEQQYEEPSALDDDLAAEMEAELAAHADASSVPASATADVSHTGEDSHEPDAEGELEISTPHSPIPTTAESSGDEDESGMSTAEDANQGLDEDALEQQRQLQEQLEEIAELEADVQLETRRWEEMRNPILKSKLGKRVQNLKQALELKKVSLGGRGGIYDTLRSFYPLI</sequence>
<name>C5FYL0_ARTOC</name>